<protein>
    <recommendedName>
        <fullName evidence="4">Gustatory receptor</fullName>
    </recommendedName>
</protein>
<dbReference type="Proteomes" id="UP001153636">
    <property type="component" value="Chromosome 14"/>
</dbReference>
<dbReference type="EMBL" id="OV651826">
    <property type="protein sequence ID" value="CAH1103338.1"/>
    <property type="molecule type" value="Genomic_DNA"/>
</dbReference>
<evidence type="ECO:0000313" key="3">
    <source>
        <dbReference type="Proteomes" id="UP001153636"/>
    </source>
</evidence>
<proteinExistence type="predicted"/>
<keyword evidence="1" id="KW-0812">Transmembrane</keyword>
<dbReference type="AlphaFoldDB" id="A0A9P0G827"/>
<keyword evidence="1" id="KW-1133">Transmembrane helix</keyword>
<sequence length="237" mass="27617">MIYPAIIVVVYIGISAFDIYTRGQQDRSEIYHIIELVNVHSFSVTTILIMYFGIYYQRQSINLLEAINFFDKDIQKHKPISSIKLSNYNTKKHISIDDLLNDFEAIRRYYDKLHTITQQLNSIYSLRIMVQVYQILVSLITNVLFFVKQQSSANERKQSLAYILIIIEVMTMNIFQIISVCTYSMRLCDEAKRTPLILHEFPNSDVTDEYIVSEATSYLIICVQLDIPDMQVAKVTV</sequence>
<name>A0A9P0G827_9CUCU</name>
<feature type="transmembrane region" description="Helical" evidence="1">
    <location>
        <begin position="128"/>
        <end position="147"/>
    </location>
</feature>
<reference evidence="2" key="1">
    <citation type="submission" date="2022-01" db="EMBL/GenBank/DDBJ databases">
        <authorList>
            <person name="King R."/>
        </authorList>
    </citation>
    <scope>NUCLEOTIDE SEQUENCE</scope>
</reference>
<evidence type="ECO:0000313" key="2">
    <source>
        <dbReference type="EMBL" id="CAH1103338.1"/>
    </source>
</evidence>
<feature type="transmembrane region" description="Helical" evidence="1">
    <location>
        <begin position="33"/>
        <end position="54"/>
    </location>
</feature>
<feature type="transmembrane region" description="Helical" evidence="1">
    <location>
        <begin position="6"/>
        <end position="21"/>
    </location>
</feature>
<evidence type="ECO:0000256" key="1">
    <source>
        <dbReference type="SAM" id="Phobius"/>
    </source>
</evidence>
<keyword evidence="3" id="KW-1185">Reference proteome</keyword>
<feature type="transmembrane region" description="Helical" evidence="1">
    <location>
        <begin position="159"/>
        <end position="178"/>
    </location>
</feature>
<dbReference type="OrthoDB" id="6770110at2759"/>
<keyword evidence="1" id="KW-0472">Membrane</keyword>
<evidence type="ECO:0008006" key="4">
    <source>
        <dbReference type="Google" id="ProtNLM"/>
    </source>
</evidence>
<organism evidence="2 3">
    <name type="scientific">Psylliodes chrysocephalus</name>
    <dbReference type="NCBI Taxonomy" id="3402493"/>
    <lineage>
        <taxon>Eukaryota</taxon>
        <taxon>Metazoa</taxon>
        <taxon>Ecdysozoa</taxon>
        <taxon>Arthropoda</taxon>
        <taxon>Hexapoda</taxon>
        <taxon>Insecta</taxon>
        <taxon>Pterygota</taxon>
        <taxon>Neoptera</taxon>
        <taxon>Endopterygota</taxon>
        <taxon>Coleoptera</taxon>
        <taxon>Polyphaga</taxon>
        <taxon>Cucujiformia</taxon>
        <taxon>Chrysomeloidea</taxon>
        <taxon>Chrysomelidae</taxon>
        <taxon>Galerucinae</taxon>
        <taxon>Alticini</taxon>
        <taxon>Psylliodes</taxon>
    </lineage>
</organism>
<gene>
    <name evidence="2" type="ORF">PSYICH_LOCUS4324</name>
</gene>
<accession>A0A9P0G827</accession>